<accession>A0AAW1F813</accession>
<gene>
    <name evidence="1" type="ORF">VZT92_012234</name>
</gene>
<dbReference type="Proteomes" id="UP001488805">
    <property type="component" value="Unassembled WGS sequence"/>
</dbReference>
<comment type="caution">
    <text evidence="1">The sequence shown here is derived from an EMBL/GenBank/DDBJ whole genome shotgun (WGS) entry which is preliminary data.</text>
</comment>
<reference evidence="1 2" key="1">
    <citation type="journal article" date="2024" name="Genome Biol. Evol.">
        <title>Chromosome-level genome assembly of the viviparous eelpout Zoarces viviparus.</title>
        <authorList>
            <person name="Fuhrmann N."/>
            <person name="Brasseur M.V."/>
            <person name="Bakowski C.E."/>
            <person name="Podsiadlowski L."/>
            <person name="Prost S."/>
            <person name="Krehenwinkel H."/>
            <person name="Mayer C."/>
        </authorList>
    </citation>
    <scope>NUCLEOTIDE SEQUENCE [LARGE SCALE GENOMIC DNA]</scope>
    <source>
        <strain evidence="1">NO-MEL_2022_Ind0_liver</strain>
    </source>
</reference>
<name>A0AAW1F813_ZOAVI</name>
<dbReference type="EMBL" id="JBCEZU010000100">
    <property type="protein sequence ID" value="KAK9530750.1"/>
    <property type="molecule type" value="Genomic_DNA"/>
</dbReference>
<sequence length="72" mass="7835">MQCICSAIDLSSERNGLPFESNTFSNCSVNGGDHALPATVRKERSYLCLTCDPNGKQQRKQSSETVVPTSEP</sequence>
<evidence type="ECO:0000313" key="1">
    <source>
        <dbReference type="EMBL" id="KAK9530750.1"/>
    </source>
</evidence>
<keyword evidence="2" id="KW-1185">Reference proteome</keyword>
<dbReference type="AlphaFoldDB" id="A0AAW1F813"/>
<evidence type="ECO:0000313" key="2">
    <source>
        <dbReference type="Proteomes" id="UP001488805"/>
    </source>
</evidence>
<organism evidence="1 2">
    <name type="scientific">Zoarces viviparus</name>
    <name type="common">Viviparous eelpout</name>
    <name type="synonym">Blennius viviparus</name>
    <dbReference type="NCBI Taxonomy" id="48416"/>
    <lineage>
        <taxon>Eukaryota</taxon>
        <taxon>Metazoa</taxon>
        <taxon>Chordata</taxon>
        <taxon>Craniata</taxon>
        <taxon>Vertebrata</taxon>
        <taxon>Euteleostomi</taxon>
        <taxon>Actinopterygii</taxon>
        <taxon>Neopterygii</taxon>
        <taxon>Teleostei</taxon>
        <taxon>Neoteleostei</taxon>
        <taxon>Acanthomorphata</taxon>
        <taxon>Eupercaria</taxon>
        <taxon>Perciformes</taxon>
        <taxon>Cottioidei</taxon>
        <taxon>Zoarcales</taxon>
        <taxon>Zoarcidae</taxon>
        <taxon>Zoarcinae</taxon>
        <taxon>Zoarces</taxon>
    </lineage>
</organism>
<proteinExistence type="predicted"/>
<protein>
    <submittedName>
        <fullName evidence="1">Uncharacterized protein</fullName>
    </submittedName>
</protein>